<protein>
    <submittedName>
        <fullName evidence="1">Uncharacterized protein</fullName>
    </submittedName>
</protein>
<evidence type="ECO:0000313" key="2">
    <source>
        <dbReference type="Proteomes" id="UP001524502"/>
    </source>
</evidence>
<reference evidence="1 2" key="1">
    <citation type="submission" date="2022-06" db="EMBL/GenBank/DDBJ databases">
        <title>Isolation of gut microbiota from human fecal samples.</title>
        <authorList>
            <person name="Pamer E.G."/>
            <person name="Barat B."/>
            <person name="Waligurski E."/>
            <person name="Medina S."/>
            <person name="Paddock L."/>
            <person name="Mostad J."/>
        </authorList>
    </citation>
    <scope>NUCLEOTIDE SEQUENCE [LARGE SCALE GENOMIC DNA]</scope>
    <source>
        <strain evidence="1 2">SL.3.17</strain>
    </source>
</reference>
<keyword evidence="2" id="KW-1185">Reference proteome</keyword>
<name>A0ABT1RRQ4_9FIRM</name>
<evidence type="ECO:0000313" key="1">
    <source>
        <dbReference type="EMBL" id="MCQ4637880.1"/>
    </source>
</evidence>
<dbReference type="Proteomes" id="UP001524502">
    <property type="component" value="Unassembled WGS sequence"/>
</dbReference>
<organism evidence="1 2">
    <name type="scientific">Anaerovorax odorimutans</name>
    <dbReference type="NCBI Taxonomy" id="109327"/>
    <lineage>
        <taxon>Bacteria</taxon>
        <taxon>Bacillati</taxon>
        <taxon>Bacillota</taxon>
        <taxon>Clostridia</taxon>
        <taxon>Peptostreptococcales</taxon>
        <taxon>Anaerovoracaceae</taxon>
        <taxon>Anaerovorax</taxon>
    </lineage>
</organism>
<dbReference type="RefSeq" id="WP_256133060.1">
    <property type="nucleotide sequence ID" value="NZ_JANFXK010000017.1"/>
</dbReference>
<dbReference type="EMBL" id="JANFXK010000017">
    <property type="protein sequence ID" value="MCQ4637880.1"/>
    <property type="molecule type" value="Genomic_DNA"/>
</dbReference>
<sequence>MAEGSTPAEVWKIILVQTSRAQETQPGLKIMLFMRYILLFDTSITGNKKWVLDNFSRRLYNEIIGGESMAEASDKKGILLQNLQDAGCDTQTIGQCVSLAEEKQQEQLLSLLANQKRTLLERVHKNQDRIDCLDFLIYQIEHGAII</sequence>
<gene>
    <name evidence="1" type="ORF">NE619_14185</name>
</gene>
<comment type="caution">
    <text evidence="1">The sequence shown here is derived from an EMBL/GenBank/DDBJ whole genome shotgun (WGS) entry which is preliminary data.</text>
</comment>
<proteinExistence type="predicted"/>
<accession>A0ABT1RRQ4</accession>